<dbReference type="SMART" id="SM00220">
    <property type="entry name" value="S_TKc"/>
    <property type="match status" value="1"/>
</dbReference>
<dbReference type="SUPFAM" id="SSF56112">
    <property type="entry name" value="Protein kinase-like (PK-like)"/>
    <property type="match status" value="1"/>
</dbReference>
<evidence type="ECO:0000256" key="5">
    <source>
        <dbReference type="ARBA" id="ARBA00022741"/>
    </source>
</evidence>
<keyword evidence="3" id="KW-0723">Serine/threonine-protein kinase</keyword>
<keyword evidence="14" id="KW-1185">Reference proteome</keyword>
<dbReference type="InterPro" id="IPR011009">
    <property type="entry name" value="Kinase-like_dom_sf"/>
</dbReference>
<dbReference type="PANTHER" id="PTHR24056:SF400">
    <property type="entry name" value="KINASE, PUTATIVE-RELATED"/>
    <property type="match status" value="1"/>
</dbReference>
<dbReference type="InterPro" id="IPR008271">
    <property type="entry name" value="Ser/Thr_kinase_AS"/>
</dbReference>
<dbReference type="CDD" id="cd07847">
    <property type="entry name" value="STKc_CDKL1_4"/>
    <property type="match status" value="1"/>
</dbReference>
<evidence type="ECO:0000256" key="2">
    <source>
        <dbReference type="ARBA" id="ARBA00012425"/>
    </source>
</evidence>
<proteinExistence type="inferred from homology"/>
<evidence type="ECO:0000256" key="7">
    <source>
        <dbReference type="ARBA" id="ARBA00022840"/>
    </source>
</evidence>
<dbReference type="Gene3D" id="3.30.200.20">
    <property type="entry name" value="Phosphorylase Kinase, domain 1"/>
    <property type="match status" value="1"/>
</dbReference>
<feature type="domain" description="Protein kinase" evidence="12">
    <location>
        <begin position="75"/>
        <end position="363"/>
    </location>
</feature>
<accession>A0A4S2KW92</accession>
<dbReference type="EC" id="2.7.11.22" evidence="2"/>
<dbReference type="Proteomes" id="UP000308267">
    <property type="component" value="Unassembled WGS sequence"/>
</dbReference>
<comment type="catalytic activity">
    <reaction evidence="9">
        <text>L-seryl-[protein] + ATP = O-phospho-L-seryl-[protein] + ADP + H(+)</text>
        <dbReference type="Rhea" id="RHEA:17989"/>
        <dbReference type="Rhea" id="RHEA-COMP:9863"/>
        <dbReference type="Rhea" id="RHEA-COMP:11604"/>
        <dbReference type="ChEBI" id="CHEBI:15378"/>
        <dbReference type="ChEBI" id="CHEBI:29999"/>
        <dbReference type="ChEBI" id="CHEBI:30616"/>
        <dbReference type="ChEBI" id="CHEBI:83421"/>
        <dbReference type="ChEBI" id="CHEBI:456216"/>
        <dbReference type="EC" id="2.7.11.22"/>
    </reaction>
</comment>
<feature type="compositionally biased region" description="Polar residues" evidence="11">
    <location>
        <begin position="390"/>
        <end position="410"/>
    </location>
</feature>
<evidence type="ECO:0000313" key="13">
    <source>
        <dbReference type="EMBL" id="TGZ52357.1"/>
    </source>
</evidence>
<gene>
    <name evidence="13" type="ORF">CRM22_010643</name>
</gene>
<feature type="binding site" evidence="10">
    <location>
        <position position="104"/>
    </location>
    <ligand>
        <name>ATP</name>
        <dbReference type="ChEBI" id="CHEBI:30616"/>
    </ligand>
</feature>
<dbReference type="Pfam" id="PF00069">
    <property type="entry name" value="Pkinase"/>
    <property type="match status" value="1"/>
</dbReference>
<keyword evidence="7 10" id="KW-0067">ATP-binding</keyword>
<comment type="caution">
    <text evidence="13">The sequence shown here is derived from an EMBL/GenBank/DDBJ whole genome shotgun (WGS) entry which is preliminary data.</text>
</comment>
<feature type="region of interest" description="Disordered" evidence="11">
    <location>
        <begin position="390"/>
        <end position="412"/>
    </location>
</feature>
<reference evidence="13 14" key="1">
    <citation type="journal article" date="2019" name="BMC Genomics">
        <title>New insights from Opisthorchis felineus genome: update on genomics of the epidemiologically important liver flukes.</title>
        <authorList>
            <person name="Ershov N.I."/>
            <person name="Mordvinov V.A."/>
            <person name="Prokhortchouk E.B."/>
            <person name="Pakharukova M.Y."/>
            <person name="Gunbin K.V."/>
            <person name="Ustyantsev K."/>
            <person name="Genaev M.A."/>
            <person name="Blinov A.G."/>
            <person name="Mazur A."/>
            <person name="Boulygina E."/>
            <person name="Tsygankova S."/>
            <person name="Khrameeva E."/>
            <person name="Chekanov N."/>
            <person name="Fan G."/>
            <person name="Xiao A."/>
            <person name="Zhang H."/>
            <person name="Xu X."/>
            <person name="Yang H."/>
            <person name="Solovyev V."/>
            <person name="Lee S.M."/>
            <person name="Liu X."/>
            <person name="Afonnikov D.A."/>
            <person name="Skryabin K.G."/>
        </authorList>
    </citation>
    <scope>NUCLEOTIDE SEQUENCE [LARGE SCALE GENOMIC DNA]</scope>
    <source>
        <strain evidence="13">AK-0245</strain>
        <tissue evidence="13">Whole organism</tissue>
    </source>
</reference>
<organism evidence="13 14">
    <name type="scientific">Opisthorchis felineus</name>
    <dbReference type="NCBI Taxonomy" id="147828"/>
    <lineage>
        <taxon>Eukaryota</taxon>
        <taxon>Metazoa</taxon>
        <taxon>Spiralia</taxon>
        <taxon>Lophotrochozoa</taxon>
        <taxon>Platyhelminthes</taxon>
        <taxon>Trematoda</taxon>
        <taxon>Digenea</taxon>
        <taxon>Opisthorchiida</taxon>
        <taxon>Opisthorchiata</taxon>
        <taxon>Opisthorchiidae</taxon>
        <taxon>Opisthorchis</taxon>
    </lineage>
</organism>
<dbReference type="Gene3D" id="1.10.510.10">
    <property type="entry name" value="Transferase(Phosphotransferase) domain 1"/>
    <property type="match status" value="1"/>
</dbReference>
<evidence type="ECO:0000256" key="1">
    <source>
        <dbReference type="ARBA" id="ARBA00006485"/>
    </source>
</evidence>
<keyword evidence="4" id="KW-0808">Transferase</keyword>
<dbReference type="AlphaFoldDB" id="A0A4S2KW92"/>
<evidence type="ECO:0000256" key="10">
    <source>
        <dbReference type="PROSITE-ProRule" id="PRU10141"/>
    </source>
</evidence>
<dbReference type="GO" id="GO:0005634">
    <property type="term" value="C:nucleus"/>
    <property type="evidence" value="ECO:0007669"/>
    <property type="project" value="TreeGrafter"/>
</dbReference>
<dbReference type="FunFam" id="1.10.510.10:FF:000624">
    <property type="entry name" value="Mitogen-activated protein kinase"/>
    <property type="match status" value="1"/>
</dbReference>
<dbReference type="GO" id="GO:0005524">
    <property type="term" value="F:ATP binding"/>
    <property type="evidence" value="ECO:0007669"/>
    <property type="project" value="UniProtKB-UniRule"/>
</dbReference>
<comment type="similarity">
    <text evidence="1">Belongs to the protein kinase superfamily. CMGC Ser/Thr protein kinase family. CDC2/CDKX subfamily.</text>
</comment>
<evidence type="ECO:0000313" key="14">
    <source>
        <dbReference type="Proteomes" id="UP000308267"/>
    </source>
</evidence>
<evidence type="ECO:0000256" key="4">
    <source>
        <dbReference type="ARBA" id="ARBA00022679"/>
    </source>
</evidence>
<evidence type="ECO:0000256" key="9">
    <source>
        <dbReference type="ARBA" id="ARBA00048367"/>
    </source>
</evidence>
<dbReference type="PROSITE" id="PS00108">
    <property type="entry name" value="PROTEIN_KINASE_ST"/>
    <property type="match status" value="1"/>
</dbReference>
<sequence length="613" mass="68698">MDPATLTQEIRTKKLFSLIEDSESELSQDEEADVVTEDRAFDFDEVDEKSLAVQPTAANKTPQHRSTGTLLFKKYERLGKIGEGAYGIVFKCRDITTGRLVAIKQFTATEDDPVIRKIAMREIRMLKRLKHPNLVNLIEVFRKKKRLNLVFQYIDNTLLNEMEQRPRRLDRNKIKKITWQLLLATDFCHQSNCIHRDIKPENILISRTNEVKLCDFGFARFLTGSEGQYTDYVATRWYRAPELLVGDTQYGPPVDVWAIGCVFAELITGTPLWPGSSDLDQIFLITKNLGNLYPRHRKIFEESKYFAGIQIPAVTNVEPLEKRFEKTNGNGLNSKEMDFLQCCVRMDPSERWTCSDLLKHPYFISTGSTEKLSRVPCRVQELSSSLLCDSNTTTGQSSQHAKTERNQPASDSLCAVRTDPKVSPNTQLANISYPFKTTLNPRMRFGIFNQKNAIQWDQNGRRPGQNVGTHHTFYRVAANNLHTTQAHLGTSHPTGPVIRPVHMGHAQVAVNNTQALPFGLPLANANQPSSSHALTSTLVGAVAGRSIAPTQGGSYSNQTGLGILQATGTKSTNSRSPIRGIKYHQTEETLSLHHGMPAIPHRSKGSTTNLPNA</sequence>
<comment type="catalytic activity">
    <reaction evidence="8">
        <text>L-threonyl-[protein] + ATP = O-phospho-L-threonyl-[protein] + ADP + H(+)</text>
        <dbReference type="Rhea" id="RHEA:46608"/>
        <dbReference type="Rhea" id="RHEA-COMP:11060"/>
        <dbReference type="Rhea" id="RHEA-COMP:11605"/>
        <dbReference type="ChEBI" id="CHEBI:15378"/>
        <dbReference type="ChEBI" id="CHEBI:30013"/>
        <dbReference type="ChEBI" id="CHEBI:30616"/>
        <dbReference type="ChEBI" id="CHEBI:61977"/>
        <dbReference type="ChEBI" id="CHEBI:456216"/>
        <dbReference type="EC" id="2.7.11.22"/>
    </reaction>
</comment>
<dbReference type="PROSITE" id="PS50011">
    <property type="entry name" value="PROTEIN_KINASE_DOM"/>
    <property type="match status" value="1"/>
</dbReference>
<dbReference type="GO" id="GO:0004693">
    <property type="term" value="F:cyclin-dependent protein serine/threonine kinase activity"/>
    <property type="evidence" value="ECO:0007669"/>
    <property type="project" value="UniProtKB-EC"/>
</dbReference>
<dbReference type="InterPro" id="IPR000719">
    <property type="entry name" value="Prot_kinase_dom"/>
</dbReference>
<protein>
    <recommendedName>
        <fullName evidence="2">cyclin-dependent kinase</fullName>
        <ecNumber evidence="2">2.7.11.22</ecNumber>
    </recommendedName>
</protein>
<evidence type="ECO:0000259" key="12">
    <source>
        <dbReference type="PROSITE" id="PS50011"/>
    </source>
</evidence>
<keyword evidence="5 10" id="KW-0547">Nucleotide-binding</keyword>
<dbReference type="PROSITE" id="PS00107">
    <property type="entry name" value="PROTEIN_KINASE_ATP"/>
    <property type="match status" value="1"/>
</dbReference>
<dbReference type="InterPro" id="IPR050108">
    <property type="entry name" value="CDK"/>
</dbReference>
<name>A0A4S2KW92_OPIFE</name>
<dbReference type="FunFam" id="3.30.200.20:FF:000049">
    <property type="entry name" value="cyclin-dependent kinase-like 1 isoform X1"/>
    <property type="match status" value="1"/>
</dbReference>
<keyword evidence="6" id="KW-0418">Kinase</keyword>
<dbReference type="OrthoDB" id="548217at2759"/>
<dbReference type="PANTHER" id="PTHR24056">
    <property type="entry name" value="CELL DIVISION PROTEIN KINASE"/>
    <property type="match status" value="1"/>
</dbReference>
<evidence type="ECO:0000256" key="11">
    <source>
        <dbReference type="SAM" id="MobiDB-lite"/>
    </source>
</evidence>
<evidence type="ECO:0000256" key="6">
    <source>
        <dbReference type="ARBA" id="ARBA00022777"/>
    </source>
</evidence>
<evidence type="ECO:0000256" key="8">
    <source>
        <dbReference type="ARBA" id="ARBA00047811"/>
    </source>
</evidence>
<evidence type="ECO:0000256" key="3">
    <source>
        <dbReference type="ARBA" id="ARBA00022527"/>
    </source>
</evidence>
<feature type="region of interest" description="Disordered" evidence="11">
    <location>
        <begin position="594"/>
        <end position="613"/>
    </location>
</feature>
<dbReference type="EMBL" id="SJOL01010039">
    <property type="protein sequence ID" value="TGZ52357.1"/>
    <property type="molecule type" value="Genomic_DNA"/>
</dbReference>
<dbReference type="InterPro" id="IPR017441">
    <property type="entry name" value="Protein_kinase_ATP_BS"/>
</dbReference>